<evidence type="ECO:0000313" key="2">
    <source>
        <dbReference type="Proteomes" id="UP000324832"/>
    </source>
</evidence>
<evidence type="ECO:0008006" key="3">
    <source>
        <dbReference type="Google" id="ProtNLM"/>
    </source>
</evidence>
<keyword evidence="2" id="KW-1185">Reference proteome</keyword>
<reference evidence="1 2" key="1">
    <citation type="submission" date="2017-07" db="EMBL/GenBank/DDBJ databases">
        <authorList>
            <person name="Talla V."/>
            <person name="Backstrom N."/>
        </authorList>
    </citation>
    <scope>NUCLEOTIDE SEQUENCE [LARGE SCALE GENOMIC DNA]</scope>
</reference>
<accession>A0A5E4PNC0</accession>
<dbReference type="AlphaFoldDB" id="A0A5E4PNC0"/>
<feature type="non-terminal residue" evidence="1">
    <location>
        <position position="403"/>
    </location>
</feature>
<protein>
    <recommendedName>
        <fullName evidence="3">Endonuclease/exonuclease/phosphatase domain-containing protein</fullName>
    </recommendedName>
</protein>
<dbReference type="EMBL" id="FZQP02000005">
    <property type="protein sequence ID" value="VVC86635.1"/>
    <property type="molecule type" value="Genomic_DNA"/>
</dbReference>
<organism evidence="1 2">
    <name type="scientific">Leptidea sinapis</name>
    <dbReference type="NCBI Taxonomy" id="189913"/>
    <lineage>
        <taxon>Eukaryota</taxon>
        <taxon>Metazoa</taxon>
        <taxon>Ecdysozoa</taxon>
        <taxon>Arthropoda</taxon>
        <taxon>Hexapoda</taxon>
        <taxon>Insecta</taxon>
        <taxon>Pterygota</taxon>
        <taxon>Neoptera</taxon>
        <taxon>Endopterygota</taxon>
        <taxon>Lepidoptera</taxon>
        <taxon>Glossata</taxon>
        <taxon>Ditrysia</taxon>
        <taxon>Papilionoidea</taxon>
        <taxon>Pieridae</taxon>
        <taxon>Dismorphiinae</taxon>
        <taxon>Leptidea</taxon>
    </lineage>
</organism>
<name>A0A5E4PNC0_9NEOP</name>
<evidence type="ECO:0000313" key="1">
    <source>
        <dbReference type="EMBL" id="VVC86635.1"/>
    </source>
</evidence>
<sequence length="403" mass="45961">MSSDVVDLALYIDHLSISKAVIIENAEEYNRYFTQGKNDSLTLMTQNIRNVYRNIDELNVLLTRMKLSIDIIIHTECWLCSDRTNPVLSGYKSPPAFRDTSNFISSLDALLIQHKMHNNIIIVWDINININPDNNTTKGQADEFLSLVASHGVLPGHTFSTRNNSCLDHILLKTRCDNIVAVIKTDITDHASVLLNISKTIMRHNIEYKSVKRINYEAALAELLTTDWNFITDSADANIATIMFLSYLSIKIKCNQTTYCAKERLIRSIRRRDNLHKKCRKAPNNSELQNTYILYRNMCNSILKAAKRKYERQLLNNSVHKTKDMWDNIKRICNIRRGKTNECKELLSLSSSIDSVNIVNKYFATVGSSLAADTSANLSAELMVKKDNEKPTQTPESSFALFL</sequence>
<dbReference type="Proteomes" id="UP000324832">
    <property type="component" value="Unassembled WGS sequence"/>
</dbReference>
<proteinExistence type="predicted"/>
<gene>
    <name evidence="1" type="ORF">LSINAPIS_LOCUS416</name>
</gene>